<keyword evidence="1" id="KW-1133">Transmembrane helix</keyword>
<proteinExistence type="predicted"/>
<comment type="caution">
    <text evidence="2">The sequence shown here is derived from an EMBL/GenBank/DDBJ whole genome shotgun (WGS) entry which is preliminary data.</text>
</comment>
<protein>
    <recommendedName>
        <fullName evidence="4">YtpI-like protein</fullName>
    </recommendedName>
</protein>
<dbReference type="Proteomes" id="UP000294650">
    <property type="component" value="Unassembled WGS sequence"/>
</dbReference>
<reference evidence="2 3" key="1">
    <citation type="submission" date="2019-03" db="EMBL/GenBank/DDBJ databases">
        <title>Genomic Encyclopedia of Type Strains, Phase IV (KMG-IV): sequencing the most valuable type-strain genomes for metagenomic binning, comparative biology and taxonomic classification.</title>
        <authorList>
            <person name="Goeker M."/>
        </authorList>
    </citation>
    <scope>NUCLEOTIDE SEQUENCE [LARGE SCALE GENOMIC DNA]</scope>
    <source>
        <strain evidence="2 3">DSM 25894</strain>
    </source>
</reference>
<dbReference type="EMBL" id="SMAN01000011">
    <property type="protein sequence ID" value="TCT21133.1"/>
    <property type="molecule type" value="Genomic_DNA"/>
</dbReference>
<keyword evidence="1" id="KW-0472">Membrane</keyword>
<evidence type="ECO:0000256" key="1">
    <source>
        <dbReference type="SAM" id="Phobius"/>
    </source>
</evidence>
<dbReference type="AlphaFoldDB" id="A0A4R3N256"/>
<feature type="transmembrane region" description="Helical" evidence="1">
    <location>
        <begin position="42"/>
        <end position="63"/>
    </location>
</feature>
<sequence>METLTTVTNVLSVIALFTFVILLFLITKEGNDERTKYMEYKLFRFLFVFMLAGLALIMFMTGLKPIDYTLLRVCITTLMSLTVIIGLVFWGLIKRKF</sequence>
<dbReference type="OrthoDB" id="2972480at2"/>
<gene>
    <name evidence="2" type="ORF">EDD68_11194</name>
</gene>
<feature type="transmembrane region" description="Helical" evidence="1">
    <location>
        <begin position="69"/>
        <end position="93"/>
    </location>
</feature>
<evidence type="ECO:0000313" key="3">
    <source>
        <dbReference type="Proteomes" id="UP000294650"/>
    </source>
</evidence>
<keyword evidence="1" id="KW-0812">Transmembrane</keyword>
<feature type="transmembrane region" description="Helical" evidence="1">
    <location>
        <begin position="6"/>
        <end position="26"/>
    </location>
</feature>
<evidence type="ECO:0000313" key="2">
    <source>
        <dbReference type="EMBL" id="TCT21133.1"/>
    </source>
</evidence>
<organism evidence="2 3">
    <name type="scientific">Melghiribacillus thermohalophilus</name>
    <dbReference type="NCBI Taxonomy" id="1324956"/>
    <lineage>
        <taxon>Bacteria</taxon>
        <taxon>Bacillati</taxon>
        <taxon>Bacillota</taxon>
        <taxon>Bacilli</taxon>
        <taxon>Bacillales</taxon>
        <taxon>Bacillaceae</taxon>
        <taxon>Melghiribacillus</taxon>
    </lineage>
</organism>
<name>A0A4R3N256_9BACI</name>
<keyword evidence="3" id="KW-1185">Reference proteome</keyword>
<accession>A0A4R3N256</accession>
<evidence type="ECO:0008006" key="4">
    <source>
        <dbReference type="Google" id="ProtNLM"/>
    </source>
</evidence>